<dbReference type="InterPro" id="IPR039104">
    <property type="entry name" value="6PGL"/>
</dbReference>
<dbReference type="Gene3D" id="3.40.50.1360">
    <property type="match status" value="1"/>
</dbReference>
<dbReference type="Pfam" id="PF01182">
    <property type="entry name" value="Glucosamine_iso"/>
    <property type="match status" value="1"/>
</dbReference>
<protein>
    <recommendedName>
        <fullName evidence="6 7">6-phosphogluconolactonase</fullName>
        <shortName evidence="7">6PGL</shortName>
        <ecNumber evidence="5 7">3.1.1.31</ecNumber>
    </recommendedName>
</protein>
<dbReference type="EMBL" id="BAABDT010000005">
    <property type="protein sequence ID" value="GAA3742335.1"/>
    <property type="molecule type" value="Genomic_DNA"/>
</dbReference>
<accession>A0ABP7FNZ5</accession>
<dbReference type="CDD" id="cd01400">
    <property type="entry name" value="6PGL"/>
    <property type="match status" value="1"/>
</dbReference>
<keyword evidence="10" id="KW-1185">Reference proteome</keyword>
<comment type="pathway">
    <text evidence="3 7">Carbohydrate degradation; pentose phosphate pathway; D-ribulose 5-phosphate from D-glucose 6-phosphate (oxidative stage): step 2/3.</text>
</comment>
<dbReference type="RefSeq" id="WP_345159031.1">
    <property type="nucleotide sequence ID" value="NZ_BAABDT010000005.1"/>
</dbReference>
<comment type="similarity">
    <text evidence="4 7">Belongs to the glucosamine/galactosamine-6-phosphate isomerase family. 6-phosphogluconolactonase subfamily.</text>
</comment>
<proteinExistence type="inferred from homology"/>
<evidence type="ECO:0000256" key="1">
    <source>
        <dbReference type="ARBA" id="ARBA00000832"/>
    </source>
</evidence>
<reference evidence="10" key="1">
    <citation type="journal article" date="2019" name="Int. J. Syst. Evol. Microbiol.">
        <title>The Global Catalogue of Microorganisms (GCM) 10K type strain sequencing project: providing services to taxonomists for standard genome sequencing and annotation.</title>
        <authorList>
            <consortium name="The Broad Institute Genomics Platform"/>
            <consortium name="The Broad Institute Genome Sequencing Center for Infectious Disease"/>
            <person name="Wu L."/>
            <person name="Ma J."/>
        </authorList>
    </citation>
    <scope>NUCLEOTIDE SEQUENCE [LARGE SCALE GENOMIC DNA]</scope>
    <source>
        <strain evidence="10">JCM 17336</strain>
    </source>
</reference>
<evidence type="ECO:0000313" key="9">
    <source>
        <dbReference type="EMBL" id="GAA3742335.1"/>
    </source>
</evidence>
<evidence type="ECO:0000256" key="5">
    <source>
        <dbReference type="ARBA" id="ARBA00013198"/>
    </source>
</evidence>
<gene>
    <name evidence="7 9" type="primary">pgl</name>
    <name evidence="9" type="ORF">GCM10022422_27750</name>
</gene>
<dbReference type="PANTHER" id="PTHR11054">
    <property type="entry name" value="6-PHOSPHOGLUCONOLACTONASE"/>
    <property type="match status" value="1"/>
</dbReference>
<evidence type="ECO:0000313" key="10">
    <source>
        <dbReference type="Proteomes" id="UP001501367"/>
    </source>
</evidence>
<dbReference type="EC" id="3.1.1.31" evidence="5 7"/>
<comment type="caution">
    <text evidence="9">The sequence shown here is derived from an EMBL/GenBank/DDBJ whole genome shotgun (WGS) entry which is preliminary data.</text>
</comment>
<dbReference type="InterPro" id="IPR005900">
    <property type="entry name" value="6-phosphogluconolactonase_DevB"/>
</dbReference>
<name>A0ABP7FNZ5_9FLAO</name>
<evidence type="ECO:0000256" key="7">
    <source>
        <dbReference type="RuleBase" id="RU365095"/>
    </source>
</evidence>
<comment type="catalytic activity">
    <reaction evidence="1 7">
        <text>6-phospho-D-glucono-1,5-lactone + H2O = 6-phospho-D-gluconate + H(+)</text>
        <dbReference type="Rhea" id="RHEA:12556"/>
        <dbReference type="ChEBI" id="CHEBI:15377"/>
        <dbReference type="ChEBI" id="CHEBI:15378"/>
        <dbReference type="ChEBI" id="CHEBI:57955"/>
        <dbReference type="ChEBI" id="CHEBI:58759"/>
        <dbReference type="EC" id="3.1.1.31"/>
    </reaction>
</comment>
<dbReference type="Proteomes" id="UP001501367">
    <property type="component" value="Unassembled WGS sequence"/>
</dbReference>
<evidence type="ECO:0000259" key="8">
    <source>
        <dbReference type="Pfam" id="PF01182"/>
    </source>
</evidence>
<organism evidence="9 10">
    <name type="scientific">Flavobacterium ginsengisoli</name>
    <dbReference type="NCBI Taxonomy" id="871694"/>
    <lineage>
        <taxon>Bacteria</taxon>
        <taxon>Pseudomonadati</taxon>
        <taxon>Bacteroidota</taxon>
        <taxon>Flavobacteriia</taxon>
        <taxon>Flavobacteriales</taxon>
        <taxon>Flavobacteriaceae</taxon>
        <taxon>Flavobacterium</taxon>
    </lineage>
</organism>
<dbReference type="SUPFAM" id="SSF100950">
    <property type="entry name" value="NagB/RpiA/CoA transferase-like"/>
    <property type="match status" value="1"/>
</dbReference>
<dbReference type="InterPro" id="IPR037171">
    <property type="entry name" value="NagB/RpiA_transferase-like"/>
</dbReference>
<dbReference type="InterPro" id="IPR006148">
    <property type="entry name" value="Glc/Gal-6P_isomerase"/>
</dbReference>
<keyword evidence="7" id="KW-0378">Hydrolase</keyword>
<evidence type="ECO:0000256" key="2">
    <source>
        <dbReference type="ARBA" id="ARBA00002681"/>
    </source>
</evidence>
<sequence length="238" mass="26429">MIQIYNNTEEINTTAADLFVESAQKAIAAKGKFTAVLTGGSSPAGIYKLLASDAYKNKIDWSKVYIFWGDERWVPLNDDLSNAKMSYSTLLSHVPIPQENIFEMYKDGVTPEEYAAEYEKSIRTVLGEEGKFDLILLGMGDDGHTASLFPGEAVLEEQTKWVDAYYLAPQKMYRITLTAPLINKAEKIVVVAFGEKKVHALKEVTTGEYNPTLYPMQLIKPVSGELLFLVDKVAAGTN</sequence>
<evidence type="ECO:0000256" key="6">
    <source>
        <dbReference type="ARBA" id="ARBA00020337"/>
    </source>
</evidence>
<evidence type="ECO:0000256" key="3">
    <source>
        <dbReference type="ARBA" id="ARBA00004961"/>
    </source>
</evidence>
<dbReference type="NCBIfam" id="TIGR01198">
    <property type="entry name" value="pgl"/>
    <property type="match status" value="1"/>
</dbReference>
<feature type="domain" description="Glucosamine/galactosamine-6-phosphate isomerase" evidence="8">
    <location>
        <begin position="7"/>
        <end position="227"/>
    </location>
</feature>
<comment type="function">
    <text evidence="2 7">Hydrolysis of 6-phosphogluconolactone to 6-phosphogluconate.</text>
</comment>
<evidence type="ECO:0000256" key="4">
    <source>
        <dbReference type="ARBA" id="ARBA00010662"/>
    </source>
</evidence>
<dbReference type="PANTHER" id="PTHR11054:SF0">
    <property type="entry name" value="6-PHOSPHOGLUCONOLACTONASE"/>
    <property type="match status" value="1"/>
</dbReference>